<sequence>MNFADLLDTLGFTGGEFVSLLTLDRDGNPHSRVVDAAQAAEVAAGLSGPDRNAYFGVCPTRGPARENAGRGTAVDVTRLSGLWIDLDVKPGGCADYGQARAIIAVLSEMLGTAPSAIVRTGHGLQPYWPIEDGALGAEHGHLKATALLRRFRRLVDRVAEAHGAKVDNVFELARQLRLPDSFNIKDTDPIAVVAEQAPGAPLTVAQIDEALLAQGVVEEAGDRTDRTTAAEAVSTPAGWEYTTAPCQYAVQAIKAWRTDTPPKGRHQWMLAQLTRLAAFHRAGCLTAELHAEGRRAIADRFAEMCNQGIGGDPRPVKVNAYNGTDEVSEAVPDSIRWASAMSDDHLDGEVGRHLPHLWQMAPGSSPEPLTSTNSPASPADGSPGGQAGQPAPAPAPQAAQPGLDALTQWQRTDAGNADRMAARHADRLRYCPDMGRWLVWDGARWEMHADDSPAWQAAREAIESIKPADDDIAKHMLRSLATTKLQAMIAQARRQAAMMVRVDQLDADPYKLNTPDGVVDLRTGELLGVDPDGWHTKTTGVGFSRAGHAPEWSRFLRDTFGDDIELVAYMRRLAGYAALGAVTAHVLPFLFGSGANGKSVFLDVLKQVLGDYAIVAPATFLLAGRDDKHETEIARLRGARLVICSEINRGSKFDEAKVKALTGGDPLTGRFMRQDFFDFMPSHTLFLAGNHQPEVSAGGTSFWRRLRLIPFTRTVPEDRRVEGLAELLVRNEGPAILSWIVDGAVEAAGVGLVDPPSVLAATQEYAAQEDSIGRFVEECCEVGGGSFVRVKSSVLQGAYQKWCRQNGENELSSTVFGRELGARFPAVKPIRSNGTRLWSNVSLAPEWLPAWGGFGDD</sequence>
<evidence type="ECO:0000313" key="7">
    <source>
        <dbReference type="EMBL" id="AXH46906.1"/>
    </source>
</evidence>
<dbReference type="GO" id="GO:0005524">
    <property type="term" value="F:ATP binding"/>
    <property type="evidence" value="ECO:0007669"/>
    <property type="project" value="UniProtKB-KW"/>
</dbReference>
<dbReference type="InterPro" id="IPR051620">
    <property type="entry name" value="ORF904-like_C"/>
</dbReference>
<keyword evidence="8" id="KW-1185">Reference proteome</keyword>
<dbReference type="PANTHER" id="PTHR35372">
    <property type="entry name" value="ATP BINDING PROTEIN-RELATED"/>
    <property type="match status" value="1"/>
</dbReference>
<accession>A0A345KV54</accession>
<name>A0A345KV54_9CAUD</name>
<evidence type="ECO:0000256" key="4">
    <source>
        <dbReference type="ARBA" id="ARBA00022840"/>
    </source>
</evidence>
<dbReference type="InterPro" id="IPR014818">
    <property type="entry name" value="Phage/plasmid_primase_P4_C"/>
</dbReference>
<dbReference type="PROSITE" id="PS51206">
    <property type="entry name" value="SF3_HELICASE_1"/>
    <property type="match status" value="1"/>
</dbReference>
<feature type="region of interest" description="Disordered" evidence="5">
    <location>
        <begin position="357"/>
        <end position="399"/>
    </location>
</feature>
<evidence type="ECO:0000256" key="3">
    <source>
        <dbReference type="ARBA" id="ARBA00022806"/>
    </source>
</evidence>
<dbReference type="RefSeq" id="YP_009950219.1">
    <property type="nucleotide sequence ID" value="NC_051588.1"/>
</dbReference>
<dbReference type="InterPro" id="IPR045455">
    <property type="entry name" value="NrS-1_pol-like_helicase"/>
</dbReference>
<dbReference type="GeneID" id="60321630"/>
<evidence type="ECO:0000256" key="1">
    <source>
        <dbReference type="ARBA" id="ARBA00022741"/>
    </source>
</evidence>
<dbReference type="SMART" id="SM00885">
    <property type="entry name" value="D5_N"/>
    <property type="match status" value="1"/>
</dbReference>
<evidence type="ECO:0000256" key="5">
    <source>
        <dbReference type="SAM" id="MobiDB-lite"/>
    </source>
</evidence>
<reference evidence="8" key="1">
    <citation type="submission" date="2018-06" db="EMBL/GenBank/DDBJ databases">
        <authorList>
            <person name="Zhirakovskaya E."/>
        </authorList>
    </citation>
    <scope>NUCLEOTIDE SEQUENCE [LARGE SCALE GENOMIC DNA]</scope>
</reference>
<evidence type="ECO:0000256" key="2">
    <source>
        <dbReference type="ARBA" id="ARBA00022801"/>
    </source>
</evidence>
<dbReference type="Pfam" id="PF19263">
    <property type="entry name" value="DUF5906"/>
    <property type="match status" value="1"/>
</dbReference>
<keyword evidence="1" id="KW-0547">Nucleotide-binding</keyword>
<evidence type="ECO:0000259" key="6">
    <source>
        <dbReference type="PROSITE" id="PS51206"/>
    </source>
</evidence>
<dbReference type="PANTHER" id="PTHR35372:SF2">
    <property type="entry name" value="SF3 HELICASE DOMAIN-CONTAINING PROTEIN"/>
    <property type="match status" value="1"/>
</dbReference>
<gene>
    <name evidence="7" type="primary">69</name>
    <name evidence="7" type="ORF">SEA_AMINAY_69</name>
</gene>
<keyword evidence="2" id="KW-0378">Hydrolase</keyword>
<dbReference type="Pfam" id="PF03288">
    <property type="entry name" value="Pox_D5"/>
    <property type="match status" value="1"/>
</dbReference>
<dbReference type="NCBIfam" id="TIGR01613">
    <property type="entry name" value="primase_Cterm"/>
    <property type="match status" value="1"/>
</dbReference>
<dbReference type="GO" id="GO:0016787">
    <property type="term" value="F:hydrolase activity"/>
    <property type="evidence" value="ECO:0007669"/>
    <property type="project" value="UniProtKB-KW"/>
</dbReference>
<evidence type="ECO:0000313" key="8">
    <source>
        <dbReference type="Proteomes" id="UP000259472"/>
    </source>
</evidence>
<dbReference type="InterPro" id="IPR004968">
    <property type="entry name" value="DNA_primase/NTPase_C"/>
</dbReference>
<protein>
    <submittedName>
        <fullName evidence="7">DNA primase</fullName>
    </submittedName>
</protein>
<dbReference type="InterPro" id="IPR027417">
    <property type="entry name" value="P-loop_NTPase"/>
</dbReference>
<feature type="domain" description="SF3 helicase" evidence="6">
    <location>
        <begin position="565"/>
        <end position="724"/>
    </location>
</feature>
<proteinExistence type="predicted"/>
<dbReference type="InterPro" id="IPR014015">
    <property type="entry name" value="Helicase_SF3_DNA-vir"/>
</dbReference>
<dbReference type="GO" id="GO:0004386">
    <property type="term" value="F:helicase activity"/>
    <property type="evidence" value="ECO:0007669"/>
    <property type="project" value="UniProtKB-KW"/>
</dbReference>
<dbReference type="KEGG" id="vg:60321630"/>
<keyword evidence="4" id="KW-0067">ATP-binding</keyword>
<dbReference type="Pfam" id="PF08706">
    <property type="entry name" value="D5_N"/>
    <property type="match status" value="1"/>
</dbReference>
<organism evidence="7 8">
    <name type="scientific">Mycobacterium phage Aminay</name>
    <dbReference type="NCBI Taxonomy" id="2250291"/>
    <lineage>
        <taxon>Viruses</taxon>
        <taxon>Duplodnaviria</taxon>
        <taxon>Heunggongvirae</taxon>
        <taxon>Uroviricota</taxon>
        <taxon>Caudoviricetes</taxon>
        <taxon>Weiservirinae</taxon>
        <taxon>Aminayvirus</taxon>
        <taxon>Aminayvirus aminay</taxon>
    </lineage>
</organism>
<dbReference type="InterPro" id="IPR006500">
    <property type="entry name" value="Helicase_put_C_phage/plasmid"/>
</dbReference>
<dbReference type="Gene3D" id="3.40.50.300">
    <property type="entry name" value="P-loop containing nucleotide triphosphate hydrolases"/>
    <property type="match status" value="1"/>
</dbReference>
<dbReference type="EMBL" id="MH509442">
    <property type="protein sequence ID" value="AXH46906.1"/>
    <property type="molecule type" value="Genomic_DNA"/>
</dbReference>
<keyword evidence="3" id="KW-0347">Helicase</keyword>
<dbReference type="Proteomes" id="UP000259472">
    <property type="component" value="Segment"/>
</dbReference>